<dbReference type="GO" id="GO:0005509">
    <property type="term" value="F:calcium ion binding"/>
    <property type="evidence" value="ECO:0007669"/>
    <property type="project" value="InterPro"/>
</dbReference>
<evidence type="ECO:0000256" key="1">
    <source>
        <dbReference type="ARBA" id="ARBA00004370"/>
    </source>
</evidence>
<organism evidence="5 6">
    <name type="scientific">Pseudonaja textilis</name>
    <name type="common">Eastern brown snake</name>
    <dbReference type="NCBI Taxonomy" id="8673"/>
    <lineage>
        <taxon>Eukaryota</taxon>
        <taxon>Metazoa</taxon>
        <taxon>Chordata</taxon>
        <taxon>Craniata</taxon>
        <taxon>Vertebrata</taxon>
        <taxon>Euteleostomi</taxon>
        <taxon>Lepidosauria</taxon>
        <taxon>Squamata</taxon>
        <taxon>Bifurcata</taxon>
        <taxon>Unidentata</taxon>
        <taxon>Episquamata</taxon>
        <taxon>Toxicofera</taxon>
        <taxon>Serpentes</taxon>
        <taxon>Colubroidea</taxon>
        <taxon>Elapidae</taxon>
        <taxon>Hydrophiinae</taxon>
        <taxon>Pseudonaja</taxon>
    </lineage>
</organism>
<evidence type="ECO:0000259" key="4">
    <source>
        <dbReference type="Pfam" id="PF08266"/>
    </source>
</evidence>
<dbReference type="GO" id="GO:0007155">
    <property type="term" value="P:cell adhesion"/>
    <property type="evidence" value="ECO:0007669"/>
    <property type="project" value="TreeGrafter"/>
</dbReference>
<dbReference type="Proteomes" id="UP000472273">
    <property type="component" value="Unplaced"/>
</dbReference>
<dbReference type="InterPro" id="IPR013164">
    <property type="entry name" value="Cadherin_N"/>
</dbReference>
<keyword evidence="2" id="KW-0472">Membrane</keyword>
<dbReference type="InterPro" id="IPR015919">
    <property type="entry name" value="Cadherin-like_sf"/>
</dbReference>
<dbReference type="Gene3D" id="2.60.40.60">
    <property type="entry name" value="Cadherins"/>
    <property type="match status" value="1"/>
</dbReference>
<dbReference type="CDD" id="cd11304">
    <property type="entry name" value="Cadherin_repeat"/>
    <property type="match status" value="1"/>
</dbReference>
<dbReference type="Pfam" id="PF08266">
    <property type="entry name" value="Cadherin_2"/>
    <property type="match status" value="1"/>
</dbReference>
<comment type="subcellular location">
    <subcellularLocation>
        <location evidence="1">Membrane</location>
    </subcellularLocation>
</comment>
<dbReference type="AlphaFoldDB" id="A0A670XVD1"/>
<dbReference type="OMA" id="IDREECK"/>
<name>A0A670XVD1_PSETE</name>
<evidence type="ECO:0000256" key="3">
    <source>
        <dbReference type="ARBA" id="ARBA00023180"/>
    </source>
</evidence>
<evidence type="ECO:0000313" key="5">
    <source>
        <dbReference type="Ensembl" id="ENSPTXP00000003809.1"/>
    </source>
</evidence>
<dbReference type="GO" id="GO:0005886">
    <property type="term" value="C:plasma membrane"/>
    <property type="evidence" value="ECO:0007669"/>
    <property type="project" value="TreeGrafter"/>
</dbReference>
<feature type="domain" description="Cadherin N-terminal" evidence="4">
    <location>
        <begin position="19"/>
        <end position="92"/>
    </location>
</feature>
<proteinExistence type="predicted"/>
<dbReference type="PANTHER" id="PTHR24028">
    <property type="entry name" value="CADHERIN-87A"/>
    <property type="match status" value="1"/>
</dbReference>
<dbReference type="GeneTree" id="ENSGT00940000163564"/>
<dbReference type="Ensembl" id="ENSPTXT00000003920.1">
    <property type="protein sequence ID" value="ENSPTXP00000003809.1"/>
    <property type="gene ID" value="ENSPTXG00000002844.1"/>
</dbReference>
<dbReference type="InterPro" id="IPR050174">
    <property type="entry name" value="Protocadherin/Cadherin-CA"/>
</dbReference>
<evidence type="ECO:0000256" key="2">
    <source>
        <dbReference type="ARBA" id="ARBA00023136"/>
    </source>
</evidence>
<evidence type="ECO:0000313" key="6">
    <source>
        <dbReference type="Proteomes" id="UP000472273"/>
    </source>
</evidence>
<dbReference type="PANTHER" id="PTHR24028:SF133">
    <property type="entry name" value="PROTOCADHERIN ALPHA-4"/>
    <property type="match status" value="1"/>
</dbReference>
<dbReference type="SUPFAM" id="SSF49313">
    <property type="entry name" value="Cadherin-like"/>
    <property type="match status" value="1"/>
</dbReference>
<keyword evidence="3" id="KW-0325">Glycoprotein</keyword>
<keyword evidence="6" id="KW-1185">Reference proteome</keyword>
<reference evidence="5" key="2">
    <citation type="submission" date="2025-09" db="UniProtKB">
        <authorList>
            <consortium name="Ensembl"/>
        </authorList>
    </citation>
    <scope>IDENTIFICATION</scope>
</reference>
<protein>
    <recommendedName>
        <fullName evidence="4">Cadherin N-terminal domain-containing protein</fullName>
    </recommendedName>
</protein>
<reference evidence="5" key="1">
    <citation type="submission" date="2025-08" db="UniProtKB">
        <authorList>
            <consortium name="Ensembl"/>
        </authorList>
    </citation>
    <scope>IDENTIFICATION</scope>
</reference>
<sequence>MPTWLKGLLHTAWKMGSGQLHYSVLEESQHGTFVGRIAQDLELEVSELVPRMFWMLSKGEKDYFEVNLQNGILFVNSRIEQGGAVCQECRLCPSSGGDCGETSDVLPCGG</sequence>
<accession>A0A670XVD1</accession>